<protein>
    <submittedName>
        <fullName evidence="1">Unnamed protein product</fullName>
    </submittedName>
</protein>
<keyword evidence="2" id="KW-1185">Reference proteome</keyword>
<gene>
    <name evidence="1" type="ORF">Pfra01_002831300</name>
</gene>
<dbReference type="AlphaFoldDB" id="A0A9W6YL11"/>
<accession>A0A9W6YL11</accession>
<dbReference type="EMBL" id="BSXT01008765">
    <property type="protein sequence ID" value="GMF66825.1"/>
    <property type="molecule type" value="Genomic_DNA"/>
</dbReference>
<reference evidence="1" key="1">
    <citation type="submission" date="2023-04" db="EMBL/GenBank/DDBJ databases">
        <title>Phytophthora fragariaefolia NBRC 109709.</title>
        <authorList>
            <person name="Ichikawa N."/>
            <person name="Sato H."/>
            <person name="Tonouchi N."/>
        </authorList>
    </citation>
    <scope>NUCLEOTIDE SEQUENCE</scope>
    <source>
        <strain evidence="1">NBRC 109709</strain>
    </source>
</reference>
<sequence>MSYQQLYEVLTSNSNISSRGCEKKTVYPVADCMEMGKLPLPHAIKAAKSITPANQTSGSPLGAHSVRTTRLTLQQPHSKHAHAAAQLDCEVYNRNIFNPQSPKTAGTRSC</sequence>
<name>A0A9W6YL11_9STRA</name>
<evidence type="ECO:0000313" key="2">
    <source>
        <dbReference type="Proteomes" id="UP001165121"/>
    </source>
</evidence>
<comment type="caution">
    <text evidence="1">The sequence shown here is derived from an EMBL/GenBank/DDBJ whole genome shotgun (WGS) entry which is preliminary data.</text>
</comment>
<evidence type="ECO:0000313" key="1">
    <source>
        <dbReference type="EMBL" id="GMF66825.1"/>
    </source>
</evidence>
<organism evidence="1 2">
    <name type="scientific">Phytophthora fragariaefolia</name>
    <dbReference type="NCBI Taxonomy" id="1490495"/>
    <lineage>
        <taxon>Eukaryota</taxon>
        <taxon>Sar</taxon>
        <taxon>Stramenopiles</taxon>
        <taxon>Oomycota</taxon>
        <taxon>Peronosporomycetes</taxon>
        <taxon>Peronosporales</taxon>
        <taxon>Peronosporaceae</taxon>
        <taxon>Phytophthora</taxon>
    </lineage>
</organism>
<dbReference type="Proteomes" id="UP001165121">
    <property type="component" value="Unassembled WGS sequence"/>
</dbReference>
<proteinExistence type="predicted"/>